<dbReference type="GO" id="GO:0005975">
    <property type="term" value="P:carbohydrate metabolic process"/>
    <property type="evidence" value="ECO:0007669"/>
    <property type="project" value="InterPro"/>
</dbReference>
<dbReference type="Pfam" id="PF04616">
    <property type="entry name" value="Glyco_hydro_43"/>
    <property type="match status" value="1"/>
</dbReference>
<comment type="caution">
    <text evidence="9">The sequence shown here is derived from an EMBL/GenBank/DDBJ whole genome shotgun (WGS) entry which is preliminary data.</text>
</comment>
<feature type="signal peptide" evidence="7">
    <location>
        <begin position="1"/>
        <end position="20"/>
    </location>
</feature>
<feature type="chain" id="PRO_5020199127" evidence="7">
    <location>
        <begin position="21"/>
        <end position="566"/>
    </location>
</feature>
<organism evidence="9 10">
    <name type="scientific">Neolewinella litorea</name>
    <dbReference type="NCBI Taxonomy" id="2562452"/>
    <lineage>
        <taxon>Bacteria</taxon>
        <taxon>Pseudomonadati</taxon>
        <taxon>Bacteroidota</taxon>
        <taxon>Saprospiria</taxon>
        <taxon>Saprospirales</taxon>
        <taxon>Lewinellaceae</taxon>
        <taxon>Neolewinella</taxon>
    </lineage>
</organism>
<dbReference type="InterPro" id="IPR013320">
    <property type="entry name" value="ConA-like_dom_sf"/>
</dbReference>
<evidence type="ECO:0000313" key="9">
    <source>
        <dbReference type="EMBL" id="THH37779.1"/>
    </source>
</evidence>
<dbReference type="SUPFAM" id="SSF49899">
    <property type="entry name" value="Concanavalin A-like lectins/glucanases"/>
    <property type="match status" value="1"/>
</dbReference>
<evidence type="ECO:0000256" key="3">
    <source>
        <dbReference type="ARBA" id="ARBA00023295"/>
    </source>
</evidence>
<keyword evidence="2 6" id="KW-0378">Hydrolase</keyword>
<dbReference type="SUPFAM" id="SSF75005">
    <property type="entry name" value="Arabinanase/levansucrase/invertase"/>
    <property type="match status" value="1"/>
</dbReference>
<feature type="site" description="Important for catalytic activity, responsible for pKa modulation of the active site Glu and correct orientation of both the proton donor and substrate" evidence="5">
    <location>
        <position position="153"/>
    </location>
</feature>
<dbReference type="GO" id="GO:0004553">
    <property type="term" value="F:hydrolase activity, hydrolyzing O-glycosyl compounds"/>
    <property type="evidence" value="ECO:0007669"/>
    <property type="project" value="InterPro"/>
</dbReference>
<evidence type="ECO:0000256" key="5">
    <source>
        <dbReference type="PIRSR" id="PIRSR606710-2"/>
    </source>
</evidence>
<dbReference type="Gene3D" id="2.60.120.200">
    <property type="match status" value="1"/>
</dbReference>
<keyword evidence="7" id="KW-0732">Signal</keyword>
<dbReference type="OrthoDB" id="9801455at2"/>
<name>A0A4S4NE65_9BACT</name>
<evidence type="ECO:0000256" key="4">
    <source>
        <dbReference type="PIRSR" id="PIRSR606710-1"/>
    </source>
</evidence>
<proteinExistence type="inferred from homology"/>
<dbReference type="EMBL" id="SRSF01000006">
    <property type="protein sequence ID" value="THH37779.1"/>
    <property type="molecule type" value="Genomic_DNA"/>
</dbReference>
<dbReference type="AlphaFoldDB" id="A0A4S4NE65"/>
<accession>A0A4S4NE65</accession>
<feature type="active site" description="Proton donor" evidence="4">
    <location>
        <position position="218"/>
    </location>
</feature>
<keyword evidence="10" id="KW-1185">Reference proteome</keyword>
<dbReference type="InterPro" id="IPR041542">
    <property type="entry name" value="GH43_C2"/>
</dbReference>
<feature type="active site" description="Proton acceptor" evidence="4">
    <location>
        <position position="46"/>
    </location>
</feature>
<dbReference type="InterPro" id="IPR006710">
    <property type="entry name" value="Glyco_hydro_43"/>
</dbReference>
<feature type="domain" description="Beta-xylosidase C-terminal Concanavalin A-like" evidence="8">
    <location>
        <begin position="363"/>
        <end position="555"/>
    </location>
</feature>
<keyword evidence="3 6" id="KW-0326">Glycosidase</keyword>
<dbReference type="PANTHER" id="PTHR42812">
    <property type="entry name" value="BETA-XYLOSIDASE"/>
    <property type="match status" value="1"/>
</dbReference>
<evidence type="ECO:0000256" key="6">
    <source>
        <dbReference type="RuleBase" id="RU361187"/>
    </source>
</evidence>
<evidence type="ECO:0000259" key="8">
    <source>
        <dbReference type="Pfam" id="PF17851"/>
    </source>
</evidence>
<dbReference type="InterPro" id="IPR023296">
    <property type="entry name" value="Glyco_hydro_beta-prop_sf"/>
</dbReference>
<reference evidence="9 10" key="1">
    <citation type="submission" date="2019-04" db="EMBL/GenBank/DDBJ databases">
        <title>Lewinella litorea sp. nov., isolated from a marine sand.</title>
        <authorList>
            <person name="Yoon J.-H."/>
        </authorList>
    </citation>
    <scope>NUCLEOTIDE SEQUENCE [LARGE SCALE GENOMIC DNA]</scope>
    <source>
        <strain evidence="9 10">HSMS-39</strain>
    </source>
</reference>
<evidence type="ECO:0000313" key="10">
    <source>
        <dbReference type="Proteomes" id="UP000308528"/>
    </source>
</evidence>
<dbReference type="CDD" id="cd18617">
    <property type="entry name" value="GH43_XynB-like"/>
    <property type="match status" value="1"/>
</dbReference>
<protein>
    <submittedName>
        <fullName evidence="9">Glycoside hydrolase family 43 protein</fullName>
    </submittedName>
</protein>
<evidence type="ECO:0000256" key="7">
    <source>
        <dbReference type="SAM" id="SignalP"/>
    </source>
</evidence>
<comment type="similarity">
    <text evidence="1 6">Belongs to the glycosyl hydrolase 43 family.</text>
</comment>
<dbReference type="Proteomes" id="UP000308528">
    <property type="component" value="Unassembled WGS sequence"/>
</dbReference>
<dbReference type="Gene3D" id="2.115.10.20">
    <property type="entry name" value="Glycosyl hydrolase domain, family 43"/>
    <property type="match status" value="1"/>
</dbReference>
<dbReference type="PANTHER" id="PTHR42812:SF12">
    <property type="entry name" value="BETA-XYLOSIDASE-RELATED"/>
    <property type="match status" value="1"/>
</dbReference>
<evidence type="ECO:0000256" key="1">
    <source>
        <dbReference type="ARBA" id="ARBA00009865"/>
    </source>
</evidence>
<evidence type="ECO:0000256" key="2">
    <source>
        <dbReference type="ARBA" id="ARBA00022801"/>
    </source>
</evidence>
<gene>
    <name evidence="9" type="ORF">E4021_13805</name>
</gene>
<dbReference type="InterPro" id="IPR051795">
    <property type="entry name" value="Glycosyl_Hydrlase_43"/>
</dbReference>
<sequence length="566" mass="62966">MRLFYGLLLGLLLATCQNTSTPDSTPVEGNEVHTYQNPILAGFYPDPAITRAGDKYYLTQSTFSYFPGLPIFESSDLVNWTQVGNAMHRREQMDTDGEPITRGLFAPGISYHDGLFYVICTRIDRGGNFIVTATDPAGPWSDPVYLPEVSGIDPSLFFDGDSTYVVYNSIPPGDKPLYSGHRTIRMYALDRESLKVEGPQTLLVNGGVDLSKEPVWIEAPHIYRIDDYYYLMCAEGGTGYNHSEVIFRSTDVRGPYEPWSENPILTQRTLDPARPNPVTTAGHADMVQMPDSSWWAVFLACRPYEGNYFNIGRETFLAPVEWSDDGWPVINPDYEEVQYRYPTPMNSRIDTSLFPLNGNFTFQDDFDEDELALHYLFMRTPAEKWYSLSAGKLTLKARPETAGEMKVPSFIGHRQQHHRGSISTALEFDPASPEEKAGLLAFQNESHHYLLAKSVADGQPVVQLLRAGENGMEELASATVDPGPLRLRISFDGAEYAFSYAQADGSYKELIGGVDGKYLSTEVAGGFVGTVIGMYATASGRSSNNTAAFDWLRYTGNDAVLEPRGK</sequence>
<dbReference type="Pfam" id="PF17851">
    <property type="entry name" value="GH43_C2"/>
    <property type="match status" value="1"/>
</dbReference>